<dbReference type="Proteomes" id="UP000187941">
    <property type="component" value="Chromosome"/>
</dbReference>
<dbReference type="KEGG" id="smon:AWR27_15480"/>
<proteinExistence type="predicted"/>
<evidence type="ECO:0000313" key="2">
    <source>
        <dbReference type="Proteomes" id="UP000187941"/>
    </source>
</evidence>
<evidence type="ECO:0000313" key="1">
    <source>
        <dbReference type="EMBL" id="AQG80599.1"/>
    </source>
</evidence>
<dbReference type="STRING" id="1178516.AWR27_15480"/>
<sequence length="73" mass="8476">MFLVNTNNPMNKKFSYEELVKRITGGQRTYSLEEAMPYEKMQEFNKDMAADRLEARRKAASSQRNASKIILNA</sequence>
<reference evidence="1 2" key="1">
    <citation type="submission" date="2016-01" db="EMBL/GenBank/DDBJ databases">
        <authorList>
            <person name="Oliw E.H."/>
        </authorList>
    </citation>
    <scope>NUCLEOTIDE SEQUENCE [LARGE SCALE GENOMIC DNA]</scope>
    <source>
        <strain evidence="1 2">DY10</strain>
    </source>
</reference>
<name>A0A1P9WZ03_9BACT</name>
<dbReference type="EMBL" id="CP014263">
    <property type="protein sequence ID" value="AQG80599.1"/>
    <property type="molecule type" value="Genomic_DNA"/>
</dbReference>
<protein>
    <submittedName>
        <fullName evidence="1">Uncharacterized protein</fullName>
    </submittedName>
</protein>
<dbReference type="AlphaFoldDB" id="A0A1P9WZ03"/>
<organism evidence="1 2">
    <name type="scientific">Spirosoma montaniterrae</name>
    <dbReference type="NCBI Taxonomy" id="1178516"/>
    <lineage>
        <taxon>Bacteria</taxon>
        <taxon>Pseudomonadati</taxon>
        <taxon>Bacteroidota</taxon>
        <taxon>Cytophagia</taxon>
        <taxon>Cytophagales</taxon>
        <taxon>Cytophagaceae</taxon>
        <taxon>Spirosoma</taxon>
    </lineage>
</organism>
<gene>
    <name evidence="1" type="ORF">AWR27_15480</name>
</gene>
<keyword evidence="2" id="KW-1185">Reference proteome</keyword>
<accession>A0A1P9WZ03</accession>